<dbReference type="GO" id="GO:0005769">
    <property type="term" value="C:early endosome"/>
    <property type="evidence" value="ECO:0007669"/>
    <property type="project" value="TreeGrafter"/>
</dbReference>
<dbReference type="SMART" id="SM00312">
    <property type="entry name" value="PX"/>
    <property type="match status" value="1"/>
</dbReference>
<dbReference type="AlphaFoldDB" id="A0A813TY66"/>
<gene>
    <name evidence="3" type="ORF">OXX778_LOCUS7219</name>
</gene>
<evidence type="ECO:0008006" key="5">
    <source>
        <dbReference type="Google" id="ProtNLM"/>
    </source>
</evidence>
<dbReference type="GO" id="GO:0035091">
    <property type="term" value="F:phosphatidylinositol binding"/>
    <property type="evidence" value="ECO:0007669"/>
    <property type="project" value="InterPro"/>
</dbReference>
<dbReference type="SMART" id="SM00228">
    <property type="entry name" value="PDZ"/>
    <property type="match status" value="1"/>
</dbReference>
<name>A0A813TY66_9BILA</name>
<dbReference type="Gene3D" id="2.30.42.10">
    <property type="match status" value="1"/>
</dbReference>
<evidence type="ECO:0000259" key="2">
    <source>
        <dbReference type="PROSITE" id="PS50195"/>
    </source>
</evidence>
<dbReference type="GO" id="GO:0006886">
    <property type="term" value="P:intracellular protein transport"/>
    <property type="evidence" value="ECO:0007669"/>
    <property type="project" value="TreeGrafter"/>
</dbReference>
<dbReference type="InterPro" id="IPR036871">
    <property type="entry name" value="PX_dom_sf"/>
</dbReference>
<dbReference type="InterPro" id="IPR001478">
    <property type="entry name" value="PDZ"/>
</dbReference>
<dbReference type="EMBL" id="CAJNOC010000909">
    <property type="protein sequence ID" value="CAF0816103.1"/>
    <property type="molecule type" value="Genomic_DNA"/>
</dbReference>
<dbReference type="Pfam" id="PF21273">
    <property type="entry name" value="SNX17-27-31_F1_FERM"/>
    <property type="match status" value="1"/>
</dbReference>
<evidence type="ECO:0000259" key="1">
    <source>
        <dbReference type="PROSITE" id="PS50106"/>
    </source>
</evidence>
<comment type="caution">
    <text evidence="3">The sequence shown here is derived from an EMBL/GenBank/DDBJ whole genome shotgun (WGS) entry which is preliminary data.</text>
</comment>
<dbReference type="SUPFAM" id="SSF64268">
    <property type="entry name" value="PX domain"/>
    <property type="match status" value="1"/>
</dbReference>
<dbReference type="Gene3D" id="3.10.20.90">
    <property type="entry name" value="Phosphatidylinositol 3-kinase Catalytic Subunit, Chain A, domain 1"/>
    <property type="match status" value="1"/>
</dbReference>
<dbReference type="Gene3D" id="3.30.1520.10">
    <property type="entry name" value="Phox-like domain"/>
    <property type="match status" value="1"/>
</dbReference>
<proteinExistence type="predicted"/>
<dbReference type="SUPFAM" id="SSF50156">
    <property type="entry name" value="PDZ domain-like"/>
    <property type="match status" value="1"/>
</dbReference>
<dbReference type="PROSITE" id="PS50106">
    <property type="entry name" value="PDZ"/>
    <property type="match status" value="1"/>
</dbReference>
<dbReference type="PANTHER" id="PTHR12431:SF19">
    <property type="entry name" value="SORTING NEXIN-27"/>
    <property type="match status" value="1"/>
</dbReference>
<dbReference type="FunFam" id="2.30.42.10:FF:000061">
    <property type="entry name" value="sorting nexin-27 isoform X2"/>
    <property type="match status" value="1"/>
</dbReference>
<dbReference type="OrthoDB" id="10036828at2759"/>
<dbReference type="PANTHER" id="PTHR12431">
    <property type="entry name" value="SORTING NEXIN 17 AND 27"/>
    <property type="match status" value="1"/>
</dbReference>
<feature type="domain" description="PX" evidence="2">
    <location>
        <begin position="138"/>
        <end position="249"/>
    </location>
</feature>
<dbReference type="InterPro" id="IPR048763">
    <property type="entry name" value="SNX17-31_FERM_F1"/>
</dbReference>
<dbReference type="Pfam" id="PF00595">
    <property type="entry name" value="PDZ"/>
    <property type="match status" value="1"/>
</dbReference>
<accession>A0A813TY66</accession>
<dbReference type="Gene3D" id="1.20.80.60">
    <property type="match status" value="1"/>
</dbReference>
<dbReference type="Proteomes" id="UP000663879">
    <property type="component" value="Unassembled WGS sequence"/>
</dbReference>
<dbReference type="InterPro" id="IPR036034">
    <property type="entry name" value="PDZ_sf"/>
</dbReference>
<dbReference type="CDD" id="cd23070">
    <property type="entry name" value="PDZ_SNX27-like"/>
    <property type="match status" value="1"/>
</dbReference>
<protein>
    <recommendedName>
        <fullName evidence="5">Sorting nexin-27</fullName>
    </recommendedName>
</protein>
<dbReference type="PROSITE" id="PS50195">
    <property type="entry name" value="PX"/>
    <property type="match status" value="1"/>
</dbReference>
<organism evidence="3 4">
    <name type="scientific">Brachionus calyciflorus</name>
    <dbReference type="NCBI Taxonomy" id="104777"/>
    <lineage>
        <taxon>Eukaryota</taxon>
        <taxon>Metazoa</taxon>
        <taxon>Spiralia</taxon>
        <taxon>Gnathifera</taxon>
        <taxon>Rotifera</taxon>
        <taxon>Eurotatoria</taxon>
        <taxon>Monogononta</taxon>
        <taxon>Pseudotrocha</taxon>
        <taxon>Ploima</taxon>
        <taxon>Brachionidae</taxon>
        <taxon>Brachionus</taxon>
    </lineage>
</organism>
<evidence type="ECO:0000313" key="3">
    <source>
        <dbReference type="EMBL" id="CAF0816103.1"/>
    </source>
</evidence>
<reference evidence="3" key="1">
    <citation type="submission" date="2021-02" db="EMBL/GenBank/DDBJ databases">
        <authorList>
            <person name="Nowell W R."/>
        </authorList>
    </citation>
    <scope>NUCLEOTIDE SEQUENCE</scope>
    <source>
        <strain evidence="3">Ploen Becks lab</strain>
    </source>
</reference>
<feature type="domain" description="PDZ" evidence="1">
    <location>
        <begin position="18"/>
        <end position="111"/>
    </location>
</feature>
<sequence>MSNLIRNSTETKSVGPRTIFIQKSDTGFGFNVRGQVSEGGPLKIYNGEFYAPLQQVSAVLNGGAAQRAGLCRGDRILEVNGINVDGATHKQVVDLIKSGGDSLTLTVLSVQNDGEYSNRLVDSLNSDDSSNHSNDYSERRPISITIPDYTELRSSNGDRYTVFNIYLSNKLLCSRRFKEFDVFNSLLKREFSDFVFPSLPSKWPFKLSDKQLDQRRRELETYLDKICSIRCLFESEIVRQFLCLNDKIEKVNEPVKKVTNGQVVNKNNLFENSDFDEDTEPVRIMKNANESNTTQNDLVELKIVLPDRKTCAIKIDKQANSDLVYKTLCESIKLDLQLVDFFYLFEVIDQAFERKLRPNEQPYLIYLQNNQTNSDFNDTNSKNLNCIRMKKWYFNLKNETQLAKNDLTLKYLFHQALEDIDRGLIKLPDNYEIDISFFRENHRYLDYLKHVHKFTGYGELVFPHCPCDSRKNGHVIVALNSNCFQLRACTSEGELEPDKIVEFVYDDILTIDVDNEEMAFVIEIKIPNKPNKKIKIYTGFYLYMFDCVKKAKEEKVKNPTK</sequence>
<dbReference type="Pfam" id="PF00787">
    <property type="entry name" value="PX"/>
    <property type="match status" value="1"/>
</dbReference>
<dbReference type="GO" id="GO:0032456">
    <property type="term" value="P:endocytic recycling"/>
    <property type="evidence" value="ECO:0007669"/>
    <property type="project" value="TreeGrafter"/>
</dbReference>
<evidence type="ECO:0000313" key="4">
    <source>
        <dbReference type="Proteomes" id="UP000663879"/>
    </source>
</evidence>
<dbReference type="InterPro" id="IPR001683">
    <property type="entry name" value="PX_dom"/>
</dbReference>
<keyword evidence="4" id="KW-1185">Reference proteome</keyword>